<organism evidence="1 2">
    <name type="scientific">Apatococcus fuscideae</name>
    <dbReference type="NCBI Taxonomy" id="2026836"/>
    <lineage>
        <taxon>Eukaryota</taxon>
        <taxon>Viridiplantae</taxon>
        <taxon>Chlorophyta</taxon>
        <taxon>core chlorophytes</taxon>
        <taxon>Trebouxiophyceae</taxon>
        <taxon>Chlorellales</taxon>
        <taxon>Chlorellaceae</taxon>
        <taxon>Apatococcus</taxon>
    </lineage>
</organism>
<reference evidence="1 2" key="1">
    <citation type="journal article" date="2024" name="Nat. Commun.">
        <title>Phylogenomics reveals the evolutionary origins of lichenization in chlorophyte algae.</title>
        <authorList>
            <person name="Puginier C."/>
            <person name="Libourel C."/>
            <person name="Otte J."/>
            <person name="Skaloud P."/>
            <person name="Haon M."/>
            <person name="Grisel S."/>
            <person name="Petersen M."/>
            <person name="Berrin J.G."/>
            <person name="Delaux P.M."/>
            <person name="Dal Grande F."/>
            <person name="Keller J."/>
        </authorList>
    </citation>
    <scope>NUCLEOTIDE SEQUENCE [LARGE SCALE GENOMIC DNA]</scope>
    <source>
        <strain evidence="1 2">SAG 2523</strain>
    </source>
</reference>
<protein>
    <submittedName>
        <fullName evidence="1">Uncharacterized protein</fullName>
    </submittedName>
</protein>
<name>A0AAW1T178_9CHLO</name>
<comment type="caution">
    <text evidence="1">The sequence shown here is derived from an EMBL/GenBank/DDBJ whole genome shotgun (WGS) entry which is preliminary data.</text>
</comment>
<proteinExistence type="predicted"/>
<dbReference type="Proteomes" id="UP001485043">
    <property type="component" value="Unassembled WGS sequence"/>
</dbReference>
<keyword evidence="2" id="KW-1185">Reference proteome</keyword>
<dbReference type="SUPFAM" id="SSF82171">
    <property type="entry name" value="DPP6 N-terminal domain-like"/>
    <property type="match status" value="1"/>
</dbReference>
<evidence type="ECO:0000313" key="1">
    <source>
        <dbReference type="EMBL" id="KAK9862427.1"/>
    </source>
</evidence>
<dbReference type="AlphaFoldDB" id="A0AAW1T178"/>
<gene>
    <name evidence="1" type="ORF">WJX84_004402</name>
</gene>
<dbReference type="EMBL" id="JALJOV010000607">
    <property type="protein sequence ID" value="KAK9862427.1"/>
    <property type="molecule type" value="Genomic_DNA"/>
</dbReference>
<accession>A0AAW1T178</accession>
<sequence length="407" mass="45129">MVIKAADTLEEISRCNLDPSGDFLAMRCSHGADHRPEWSQDGSMLVVPIIAAQPAFAWLLHVYDVGSGALLIWSLLCNGACLDRWSPSTGLLALWELAAEGLNGATPTAPTAYGLQLIDPRSKKIIRLDHLPGLAKKERRPVLACSFQSWSPCGRLAAVMWRTASRFCNAIVNALSPAVLWTQESPSRIISHACTETSDSCSWALKSDDSLLVHMPIGKLLLRLSCSRGAWAPSHCYVTSIDHPPLFLRPDGCGLVSVQQRLRTYEVTDTKLLFSGFTSTPDLRTGLAYGTLPAFKWAPLPNGWLPVYACLMVPEDPHKKRCATQGEYSSVIVVDARQQCVIRRWDVSDLLRPQSSWSRFGHGPRGARSLEWSPDGSQLLVQCDRVSLLLNFRHHYREADMSRIRSQ</sequence>
<evidence type="ECO:0000313" key="2">
    <source>
        <dbReference type="Proteomes" id="UP001485043"/>
    </source>
</evidence>